<dbReference type="Proteomes" id="UP000663864">
    <property type="component" value="Unassembled WGS sequence"/>
</dbReference>
<reference evidence="2" key="1">
    <citation type="submission" date="2021-02" db="EMBL/GenBank/DDBJ databases">
        <authorList>
            <person name="Nowell W R."/>
        </authorList>
    </citation>
    <scope>NUCLEOTIDE SEQUENCE</scope>
</reference>
<sequence length="115" mass="12706">MHYNNNHTPSATSISSPMSNTSSTTLHHLLPTSQSGTSSVLHIPSSSSYFSFPSLPFQQQYQYSHSNESQPQTLSPDEWSLIASLRMMKNLNFLPPFQPSPFSAYLHADGDNVCG</sequence>
<evidence type="ECO:0000256" key="1">
    <source>
        <dbReference type="SAM" id="MobiDB-lite"/>
    </source>
</evidence>
<evidence type="ECO:0000313" key="3">
    <source>
        <dbReference type="Proteomes" id="UP000663864"/>
    </source>
</evidence>
<comment type="caution">
    <text evidence="2">The sequence shown here is derived from an EMBL/GenBank/DDBJ whole genome shotgun (WGS) entry which is preliminary data.</text>
</comment>
<dbReference type="EMBL" id="CAJNOT010001984">
    <property type="protein sequence ID" value="CAF1271442.1"/>
    <property type="molecule type" value="Genomic_DNA"/>
</dbReference>
<feature type="region of interest" description="Disordered" evidence="1">
    <location>
        <begin position="1"/>
        <end position="40"/>
    </location>
</feature>
<dbReference type="AlphaFoldDB" id="A0A815BKP2"/>
<evidence type="ECO:0000313" key="2">
    <source>
        <dbReference type="EMBL" id="CAF1271442.1"/>
    </source>
</evidence>
<proteinExistence type="predicted"/>
<organism evidence="2 3">
    <name type="scientific">Rotaria sordida</name>
    <dbReference type="NCBI Taxonomy" id="392033"/>
    <lineage>
        <taxon>Eukaryota</taxon>
        <taxon>Metazoa</taxon>
        <taxon>Spiralia</taxon>
        <taxon>Gnathifera</taxon>
        <taxon>Rotifera</taxon>
        <taxon>Eurotatoria</taxon>
        <taxon>Bdelloidea</taxon>
        <taxon>Philodinida</taxon>
        <taxon>Philodinidae</taxon>
        <taxon>Rotaria</taxon>
    </lineage>
</organism>
<protein>
    <submittedName>
        <fullName evidence="2">Uncharacterized protein</fullName>
    </submittedName>
</protein>
<accession>A0A815BKP2</accession>
<gene>
    <name evidence="2" type="ORF">ZHD862_LOCUS26437</name>
</gene>
<name>A0A815BKP2_9BILA</name>
<feature type="compositionally biased region" description="Low complexity" evidence="1">
    <location>
        <begin position="8"/>
        <end position="33"/>
    </location>
</feature>